<protein>
    <recommendedName>
        <fullName evidence="4">Phosphoribosylglycinamide formyltransferase</fullName>
        <ecNumber evidence="4">2.1.2.2</ecNumber>
    </recommendedName>
    <alternativeName>
        <fullName evidence="4">5'-phosphoribosylglycinamide transformylase</fullName>
    </alternativeName>
    <alternativeName>
        <fullName evidence="4">GAR transformylase</fullName>
        <shortName evidence="4">GART</shortName>
    </alternativeName>
</protein>
<feature type="binding site" evidence="4">
    <location>
        <position position="106"/>
    </location>
    <ligand>
        <name>(6R)-10-formyltetrahydrofolate</name>
        <dbReference type="ChEBI" id="CHEBI:195366"/>
    </ligand>
</feature>
<dbReference type="HOGENOM" id="CLU_038395_1_1_5"/>
<comment type="function">
    <text evidence="4">Catalyzes the transfer of a formyl group from 10-formyltetrahydrofolate to 5-phospho-ribosyl-glycinamide (GAR), producing 5-phospho-ribosyl-N-formylglycinamide (FGAR) and tetrahydrofolate.</text>
</comment>
<feature type="binding site" evidence="4">
    <location>
        <begin position="89"/>
        <end position="92"/>
    </location>
    <ligand>
        <name>(6R)-10-formyltetrahydrofolate</name>
        <dbReference type="ChEBI" id="CHEBI:195366"/>
    </ligand>
</feature>
<organism evidence="6 7">
    <name type="scientific">Candidatus Phaeomarinibacter ectocarpi</name>
    <dbReference type="NCBI Taxonomy" id="1458461"/>
    <lineage>
        <taxon>Bacteria</taxon>
        <taxon>Pseudomonadati</taxon>
        <taxon>Pseudomonadota</taxon>
        <taxon>Alphaproteobacteria</taxon>
        <taxon>Hyphomicrobiales</taxon>
        <taxon>Parvibaculaceae</taxon>
        <taxon>Candidatus Phaeomarinibacter</taxon>
    </lineage>
</organism>
<dbReference type="AlphaFoldDB" id="X5MEF1"/>
<dbReference type="PANTHER" id="PTHR43369:SF2">
    <property type="entry name" value="PHOSPHORIBOSYLGLYCINAMIDE FORMYLTRANSFERASE"/>
    <property type="match status" value="1"/>
</dbReference>
<dbReference type="Proteomes" id="UP000032160">
    <property type="component" value="Chromosome I"/>
</dbReference>
<comment type="similarity">
    <text evidence="4">Belongs to the GART family.</text>
</comment>
<comment type="catalytic activity">
    <reaction evidence="4">
        <text>N(1)-(5-phospho-beta-D-ribosyl)glycinamide + (6R)-10-formyltetrahydrofolate = N(2)-formyl-N(1)-(5-phospho-beta-D-ribosyl)glycinamide + (6S)-5,6,7,8-tetrahydrofolate + H(+)</text>
        <dbReference type="Rhea" id="RHEA:15053"/>
        <dbReference type="ChEBI" id="CHEBI:15378"/>
        <dbReference type="ChEBI" id="CHEBI:57453"/>
        <dbReference type="ChEBI" id="CHEBI:143788"/>
        <dbReference type="ChEBI" id="CHEBI:147286"/>
        <dbReference type="ChEBI" id="CHEBI:195366"/>
        <dbReference type="EC" id="2.1.2.2"/>
    </reaction>
</comment>
<evidence type="ECO:0000256" key="1">
    <source>
        <dbReference type="ARBA" id="ARBA00005054"/>
    </source>
</evidence>
<dbReference type="GO" id="GO:0005829">
    <property type="term" value="C:cytosol"/>
    <property type="evidence" value="ECO:0007669"/>
    <property type="project" value="TreeGrafter"/>
</dbReference>
<dbReference type="GO" id="GO:0006189">
    <property type="term" value="P:'de novo' IMP biosynthetic process"/>
    <property type="evidence" value="ECO:0007669"/>
    <property type="project" value="UniProtKB-UniRule"/>
</dbReference>
<dbReference type="InterPro" id="IPR002376">
    <property type="entry name" value="Formyl_transf_N"/>
</dbReference>
<dbReference type="EC" id="2.1.2.2" evidence="4"/>
<gene>
    <name evidence="4" type="primary">purN</name>
    <name evidence="6" type="ORF">BN1012_Phect2679</name>
</gene>
<keyword evidence="3 4" id="KW-0658">Purine biosynthesis</keyword>
<dbReference type="HAMAP" id="MF_01930">
    <property type="entry name" value="PurN"/>
    <property type="match status" value="1"/>
</dbReference>
<dbReference type="OrthoDB" id="9806170at2"/>
<feature type="binding site" evidence="4">
    <location>
        <position position="64"/>
    </location>
    <ligand>
        <name>(6R)-10-formyltetrahydrofolate</name>
        <dbReference type="ChEBI" id="CHEBI:195366"/>
    </ligand>
</feature>
<dbReference type="STRING" id="1458461.BN1012_Phect2679"/>
<comment type="pathway">
    <text evidence="1 4">Purine metabolism; IMP biosynthesis via de novo pathway; N(2)-formyl-N(1)-(5-phospho-D-ribosyl)glycinamide from N(1)-(5-phospho-D-ribosyl)glycinamide (10-formyl THF route): step 1/1.</text>
</comment>
<dbReference type="Gene3D" id="3.40.50.170">
    <property type="entry name" value="Formyl transferase, N-terminal domain"/>
    <property type="match status" value="1"/>
</dbReference>
<feature type="domain" description="Formyl transferase N-terminal" evidence="5">
    <location>
        <begin position="1"/>
        <end position="181"/>
    </location>
</feature>
<evidence type="ECO:0000256" key="2">
    <source>
        <dbReference type="ARBA" id="ARBA00022679"/>
    </source>
</evidence>
<evidence type="ECO:0000256" key="3">
    <source>
        <dbReference type="ARBA" id="ARBA00022755"/>
    </source>
</evidence>
<dbReference type="CDD" id="cd08645">
    <property type="entry name" value="FMT_core_GART"/>
    <property type="match status" value="1"/>
</dbReference>
<dbReference type="NCBIfam" id="TIGR00639">
    <property type="entry name" value="PurN"/>
    <property type="match status" value="1"/>
</dbReference>
<dbReference type="InterPro" id="IPR004607">
    <property type="entry name" value="GART"/>
</dbReference>
<dbReference type="PANTHER" id="PTHR43369">
    <property type="entry name" value="PHOSPHORIBOSYLGLYCINAMIDE FORMYLTRANSFERASE"/>
    <property type="match status" value="1"/>
</dbReference>
<dbReference type="UniPathway" id="UPA00074">
    <property type="reaction ID" value="UER00126"/>
</dbReference>
<evidence type="ECO:0000256" key="4">
    <source>
        <dbReference type="HAMAP-Rule" id="MF_01930"/>
    </source>
</evidence>
<dbReference type="Pfam" id="PF00551">
    <property type="entry name" value="Formyl_trans_N"/>
    <property type="match status" value="1"/>
</dbReference>
<feature type="site" description="Raises pKa of active site His" evidence="4">
    <location>
        <position position="144"/>
    </location>
</feature>
<keyword evidence="2 4" id="KW-0808">Transferase</keyword>
<keyword evidence="7" id="KW-1185">Reference proteome</keyword>
<evidence type="ECO:0000259" key="5">
    <source>
        <dbReference type="Pfam" id="PF00551"/>
    </source>
</evidence>
<evidence type="ECO:0000313" key="7">
    <source>
        <dbReference type="Proteomes" id="UP000032160"/>
    </source>
</evidence>
<feature type="binding site" evidence="4">
    <location>
        <begin position="11"/>
        <end position="13"/>
    </location>
    <ligand>
        <name>N(1)-(5-phospho-beta-D-ribosyl)glycinamide</name>
        <dbReference type="ChEBI" id="CHEBI:143788"/>
    </ligand>
</feature>
<feature type="active site" description="Proton donor" evidence="4">
    <location>
        <position position="108"/>
    </location>
</feature>
<dbReference type="PATRIC" id="fig|1458461.3.peg.2684"/>
<name>X5MEF1_9HYPH</name>
<sequence>MKIAILISGRGSNMERLIEAASAPDYPAEIVKVISNRPDASGLRTAANAGIATQAIDHKSYASRAAFDAALEAALNEADVDLVCHAGFMRILTDEFAARWEGRMVNIHPSLLPSFKGIRVQQQAIDAGATISGCTVHYIIPALDSGPIIAQAAVPVLTDDTAETLSARILEAEHVLYPTAVKLIASGSVKLVDGKVVRSLDAKRADTACPPLFSPQP</sequence>
<dbReference type="EMBL" id="HG966617">
    <property type="protein sequence ID" value="CDO60892.1"/>
    <property type="molecule type" value="Genomic_DNA"/>
</dbReference>
<dbReference type="GO" id="GO:0004644">
    <property type="term" value="F:phosphoribosylglycinamide formyltransferase activity"/>
    <property type="evidence" value="ECO:0007669"/>
    <property type="project" value="UniProtKB-UniRule"/>
</dbReference>
<accession>X5MEF1</accession>
<proteinExistence type="inferred from homology"/>
<evidence type="ECO:0000313" key="6">
    <source>
        <dbReference type="EMBL" id="CDO60892.1"/>
    </source>
</evidence>
<dbReference type="KEGG" id="pect:BN1012_Phect2679"/>
<dbReference type="InterPro" id="IPR036477">
    <property type="entry name" value="Formyl_transf_N_sf"/>
</dbReference>
<dbReference type="SUPFAM" id="SSF53328">
    <property type="entry name" value="Formyltransferase"/>
    <property type="match status" value="1"/>
</dbReference>
<dbReference type="RefSeq" id="WP_043948828.1">
    <property type="nucleotide sequence ID" value="NZ_HG966617.1"/>
</dbReference>
<reference evidence="6 7" key="1">
    <citation type="journal article" date="2014" name="Front. Genet.">
        <title>Genome and metabolic network of "Candidatus Phaeomarinobacter ectocarpi" Ec32, a new candidate genus of Alphaproteobacteria frequently associated with brown algae.</title>
        <authorList>
            <person name="Dittami S.M."/>
            <person name="Barbeyron T."/>
            <person name="Boyen C."/>
            <person name="Cambefort J."/>
            <person name="Collet G."/>
            <person name="Delage L."/>
            <person name="Gobet A."/>
            <person name="Groisillier A."/>
            <person name="Leblanc C."/>
            <person name="Michel G."/>
            <person name="Scornet D."/>
            <person name="Siegel A."/>
            <person name="Tapia J.E."/>
            <person name="Tonon T."/>
        </authorList>
    </citation>
    <scope>NUCLEOTIDE SEQUENCE [LARGE SCALE GENOMIC DNA]</scope>
    <source>
        <strain evidence="6 7">Ec32</strain>
    </source>
</reference>